<proteinExistence type="predicted"/>
<sequence>MKFLDEIASEVGYARGSNVSRALRREFPEVAAEINKRSWFPNQKAPKKERFFRYIEEGQHLRDPEGELSAANLKTQYEIADEVGTNQKNTSELLREYFPAIAAVMTNRKRYDQEE</sequence>
<reference evidence="2" key="1">
    <citation type="submission" date="2018-11" db="EMBL/GenBank/DDBJ databases">
        <title>FDA dAtabase for Regulatory Grade micrObial Sequences (FDA-ARGOS): Supporting development and validation of Infectious Disease Dx tests.</title>
        <authorList>
            <person name="Goldberg B."/>
            <person name="Campos J."/>
            <person name="Tallon L."/>
            <person name="Sadzewicz L."/>
            <person name="Zhao X."/>
            <person name="Vavikolanu K."/>
            <person name="Mehta A."/>
            <person name="Aluvathingal J."/>
            <person name="Nadendla S."/>
            <person name="Geyer C."/>
            <person name="Nandy P."/>
            <person name="Yan Y."/>
            <person name="Sichtig H."/>
        </authorList>
    </citation>
    <scope>NUCLEOTIDE SEQUENCE [LARGE SCALE GENOMIC DNA]</scope>
    <source>
        <strain evidence="2">FDAARGOS_614</strain>
    </source>
</reference>
<evidence type="ECO:0000313" key="2">
    <source>
        <dbReference type="Proteomes" id="UP000270411"/>
    </source>
</evidence>
<evidence type="ECO:0000313" key="1">
    <source>
        <dbReference type="EMBL" id="AZG13877.1"/>
    </source>
</evidence>
<organism evidence="1 2">
    <name type="scientific">Cupriavidus pauculus</name>
    <dbReference type="NCBI Taxonomy" id="82633"/>
    <lineage>
        <taxon>Bacteria</taxon>
        <taxon>Pseudomonadati</taxon>
        <taxon>Pseudomonadota</taxon>
        <taxon>Betaproteobacteria</taxon>
        <taxon>Burkholderiales</taxon>
        <taxon>Burkholderiaceae</taxon>
        <taxon>Cupriavidus</taxon>
    </lineage>
</organism>
<dbReference type="EMBL" id="CP033969">
    <property type="protein sequence ID" value="AZG13877.1"/>
    <property type="molecule type" value="Genomic_DNA"/>
</dbReference>
<protein>
    <submittedName>
        <fullName evidence="1">Uncharacterized protein</fullName>
    </submittedName>
</protein>
<dbReference type="AlphaFoldDB" id="A0A3G8H0B1"/>
<gene>
    <name evidence="1" type="ORF">EHF44_10690</name>
</gene>
<name>A0A3G8H0B1_9BURK</name>
<dbReference type="Proteomes" id="UP000270411">
    <property type="component" value="Chromosome 1"/>
</dbReference>
<dbReference type="RefSeq" id="WP_124683728.1">
    <property type="nucleotide sequence ID" value="NZ_CP033969.1"/>
</dbReference>
<dbReference type="KEGG" id="cpau:EHF44_10690"/>
<accession>A0A3G8H0B1</accession>